<dbReference type="OrthoDB" id="550577at2759"/>
<accession>A0A6A4LSR6</accession>
<dbReference type="InterPro" id="IPR013783">
    <property type="entry name" value="Ig-like_fold"/>
</dbReference>
<dbReference type="PROSITE" id="PS51166">
    <property type="entry name" value="CBM20"/>
    <property type="match status" value="1"/>
</dbReference>
<comment type="caution">
    <text evidence="3">The sequence shown here is derived from an EMBL/GenBank/DDBJ whole genome shotgun (WGS) entry which is preliminary data.</text>
</comment>
<dbReference type="AlphaFoldDB" id="A0A6A4LSR6"/>
<feature type="region of interest" description="Disordered" evidence="1">
    <location>
        <begin position="262"/>
        <end position="299"/>
    </location>
</feature>
<dbReference type="PANTHER" id="PTHR15048:SF0">
    <property type="entry name" value="STARCH-BINDING DOMAIN-CONTAINING PROTEIN 1"/>
    <property type="match status" value="1"/>
</dbReference>
<dbReference type="Proteomes" id="UP000428333">
    <property type="component" value="Linkage Group LG04"/>
</dbReference>
<evidence type="ECO:0000313" key="3">
    <source>
        <dbReference type="EMBL" id="KAE9460995.1"/>
    </source>
</evidence>
<dbReference type="Pfam" id="PF00686">
    <property type="entry name" value="CBM_20"/>
    <property type="match status" value="1"/>
</dbReference>
<feature type="domain" description="CBM20" evidence="2">
    <location>
        <begin position="83"/>
        <end position="185"/>
    </location>
</feature>
<dbReference type="GO" id="GO:0016020">
    <property type="term" value="C:membrane"/>
    <property type="evidence" value="ECO:0007669"/>
    <property type="project" value="TreeGrafter"/>
</dbReference>
<dbReference type="SMART" id="SM01065">
    <property type="entry name" value="CBM_2"/>
    <property type="match status" value="1"/>
</dbReference>
<feature type="non-terminal residue" evidence="3">
    <location>
        <position position="1"/>
    </location>
</feature>
<dbReference type="EMBL" id="QEFC01000991">
    <property type="protein sequence ID" value="KAE9460995.1"/>
    <property type="molecule type" value="Genomic_DNA"/>
</dbReference>
<evidence type="ECO:0000259" key="2">
    <source>
        <dbReference type="PROSITE" id="PS51166"/>
    </source>
</evidence>
<dbReference type="InterPro" id="IPR002044">
    <property type="entry name" value="CBM20"/>
</dbReference>
<dbReference type="InterPro" id="IPR013784">
    <property type="entry name" value="Carb-bd-like_fold"/>
</dbReference>
<gene>
    <name evidence="3" type="ORF">C3L33_07084</name>
</gene>
<dbReference type="GO" id="GO:2001070">
    <property type="term" value="F:starch binding"/>
    <property type="evidence" value="ECO:0007669"/>
    <property type="project" value="InterPro"/>
</dbReference>
<organism evidence="3 4">
    <name type="scientific">Rhododendron williamsianum</name>
    <dbReference type="NCBI Taxonomy" id="262921"/>
    <lineage>
        <taxon>Eukaryota</taxon>
        <taxon>Viridiplantae</taxon>
        <taxon>Streptophyta</taxon>
        <taxon>Embryophyta</taxon>
        <taxon>Tracheophyta</taxon>
        <taxon>Spermatophyta</taxon>
        <taxon>Magnoliopsida</taxon>
        <taxon>eudicotyledons</taxon>
        <taxon>Gunneridae</taxon>
        <taxon>Pentapetalae</taxon>
        <taxon>asterids</taxon>
        <taxon>Ericales</taxon>
        <taxon>Ericaceae</taxon>
        <taxon>Ericoideae</taxon>
        <taxon>Rhodoreae</taxon>
        <taxon>Rhododendron</taxon>
    </lineage>
</organism>
<evidence type="ECO:0000313" key="4">
    <source>
        <dbReference type="Proteomes" id="UP000428333"/>
    </source>
</evidence>
<evidence type="ECO:0000256" key="1">
    <source>
        <dbReference type="SAM" id="MobiDB-lite"/>
    </source>
</evidence>
<protein>
    <recommendedName>
        <fullName evidence="2">CBM20 domain-containing protein</fullName>
    </recommendedName>
</protein>
<reference evidence="3 4" key="1">
    <citation type="journal article" date="2019" name="Genome Biol. Evol.">
        <title>The Rhododendron genome and chromosomal organization provide insight into shared whole-genome duplications across the heath family (Ericaceae).</title>
        <authorList>
            <person name="Soza V.L."/>
            <person name="Lindsley D."/>
            <person name="Waalkes A."/>
            <person name="Ramage E."/>
            <person name="Patwardhan R.P."/>
            <person name="Burton J.N."/>
            <person name="Adey A."/>
            <person name="Kumar A."/>
            <person name="Qiu R."/>
            <person name="Shendure J."/>
            <person name="Hall B."/>
        </authorList>
    </citation>
    <scope>NUCLEOTIDE SEQUENCE [LARGE SCALE GENOMIC DNA]</scope>
    <source>
        <strain evidence="3">RSF 1966-606</strain>
    </source>
</reference>
<dbReference type="Gene3D" id="2.60.40.10">
    <property type="entry name" value="Immunoglobulins"/>
    <property type="match status" value="1"/>
</dbReference>
<feature type="compositionally biased region" description="Basic and acidic residues" evidence="1">
    <location>
        <begin position="262"/>
        <end position="271"/>
    </location>
</feature>
<keyword evidence="4" id="KW-1185">Reference proteome</keyword>
<dbReference type="SUPFAM" id="SSF49452">
    <property type="entry name" value="Starch-binding domain-like"/>
    <property type="match status" value="1"/>
</dbReference>
<proteinExistence type="predicted"/>
<dbReference type="PANTHER" id="PTHR15048">
    <property type="entry name" value="STARCH-BINDING DOMAIN-CONTAINING PROTEIN 1"/>
    <property type="match status" value="1"/>
</dbReference>
<dbReference type="FunFam" id="2.60.40.10:FF:000552">
    <property type="entry name" value="Related to glucoamylase"/>
    <property type="match status" value="1"/>
</dbReference>
<dbReference type="CDD" id="cd05467">
    <property type="entry name" value="CBM20"/>
    <property type="match status" value="1"/>
</dbReference>
<sequence length="322" mass="35396">MGAATEWSTRIVAHNLTGDTFAPSRALVKKSQINFFRFSSVGVGFFSLSHPISLTHKTVQRVASSKTEVSTGFDSAYAGTQTIEPSKTVHVKFQLQQECLFGEQFLLVGDDPMLGSWNPSNAIPLNWSDGHLWTVELDLPVGRSIQFKYVLKRGTGEILWQPGPDRIFRAWETKSTVTITEDWANAEVQKMTEEEIISPTEKLIHDVGTEYDENLISADTIAYPGDELTVNGSGFTATENETRGEKGTFVNSKKEVDRADRIGNDKTENIGRNKWKAATSPKKSPRAEPEEPILTYGGGPVLVSGSNPLPVVSANQAPHIES</sequence>
<name>A0A6A4LSR6_9ERIC</name>